<dbReference type="InterPro" id="IPR000523">
    <property type="entry name" value="Mg_chelatse_chII-like_cat_dom"/>
</dbReference>
<dbReference type="Gene3D" id="3.40.50.300">
    <property type="entry name" value="P-loop containing nucleotide triphosphate hydrolases"/>
    <property type="match status" value="1"/>
</dbReference>
<comment type="caution">
    <text evidence="3">The sequence shown here is derived from an EMBL/GenBank/DDBJ whole genome shotgun (WGS) entry which is preliminary data.</text>
</comment>
<dbReference type="Proteomes" id="UP000744769">
    <property type="component" value="Unassembled WGS sequence"/>
</dbReference>
<protein>
    <submittedName>
        <fullName evidence="3">ATP-binding protein</fullName>
    </submittedName>
</protein>
<dbReference type="InterPro" id="IPR027417">
    <property type="entry name" value="P-loop_NTPase"/>
</dbReference>
<feature type="domain" description="Magnesium chelatase ChlI-like catalytic" evidence="1">
    <location>
        <begin position="15"/>
        <end position="109"/>
    </location>
</feature>
<feature type="domain" description="Mg chelatase-related protein C-terminal" evidence="2">
    <location>
        <begin position="116"/>
        <end position="213"/>
    </location>
</feature>
<keyword evidence="3" id="KW-0547">Nucleotide-binding</keyword>
<dbReference type="AlphaFoldDB" id="A0A967AWP4"/>
<dbReference type="Pfam" id="PF13335">
    <property type="entry name" value="Mg_chelatase_C"/>
    <property type="match status" value="1"/>
</dbReference>
<keyword evidence="3" id="KW-0067">ATP-binding</keyword>
<name>A0A967AWP4_9MICO</name>
<evidence type="ECO:0000313" key="4">
    <source>
        <dbReference type="Proteomes" id="UP000744769"/>
    </source>
</evidence>
<dbReference type="EMBL" id="JAAOIV010000001">
    <property type="protein sequence ID" value="NHN54336.1"/>
    <property type="molecule type" value="Genomic_DNA"/>
</dbReference>
<evidence type="ECO:0000259" key="2">
    <source>
        <dbReference type="Pfam" id="PF13335"/>
    </source>
</evidence>
<dbReference type="InterPro" id="IPR025158">
    <property type="entry name" value="Mg_chelat-rel_C"/>
</dbReference>
<sequence>MAVRWLSHTEVYFPFLDESPEFRRDVLDALRQPLESGSVQVARAHGAVRFPARFQLVLAANPCPCGLLVGKGERCRCSVVARRSYLARLSGPLMDRIDVQLQVRAVTKAALAGPPGEGSAAVATRVLEARERQRRRWHGRPWRLNAQAPGAVLRGIELRLPSEATKPLEIQLDRGQLTLRGYDRCLRLAWTLADLRGETRPGPPHVLEALGLRTAQAA</sequence>
<dbReference type="Pfam" id="PF01078">
    <property type="entry name" value="Mg_chelatase"/>
    <property type="match status" value="1"/>
</dbReference>
<dbReference type="PANTHER" id="PTHR32039">
    <property type="entry name" value="MAGNESIUM-CHELATASE SUBUNIT CHLI"/>
    <property type="match status" value="1"/>
</dbReference>
<organism evidence="3 4">
    <name type="scientific">Metallococcus carri</name>
    <dbReference type="NCBI Taxonomy" id="1656884"/>
    <lineage>
        <taxon>Bacteria</taxon>
        <taxon>Bacillati</taxon>
        <taxon>Actinomycetota</taxon>
        <taxon>Actinomycetes</taxon>
        <taxon>Micrococcales</taxon>
        <taxon>Dermacoccaceae</taxon>
        <taxon>Metallococcus</taxon>
    </lineage>
</organism>
<gene>
    <name evidence="3" type="ORF">G9U51_00865</name>
</gene>
<proteinExistence type="predicted"/>
<dbReference type="InterPro" id="IPR045006">
    <property type="entry name" value="CHLI-like"/>
</dbReference>
<accession>A0A967AWP4</accession>
<reference evidence="3" key="1">
    <citation type="submission" date="2020-03" db="EMBL/GenBank/DDBJ databases">
        <title>Draft sequencing of Calidifontibacter sp. DB0510.</title>
        <authorList>
            <person name="Kim D.-U."/>
        </authorList>
    </citation>
    <scope>NUCLEOTIDE SEQUENCE</scope>
    <source>
        <strain evidence="3">DB0510</strain>
    </source>
</reference>
<dbReference type="PANTHER" id="PTHR32039:SF7">
    <property type="entry name" value="COMPETENCE PROTEIN COMM"/>
    <property type="match status" value="1"/>
</dbReference>
<evidence type="ECO:0000259" key="1">
    <source>
        <dbReference type="Pfam" id="PF01078"/>
    </source>
</evidence>
<dbReference type="GO" id="GO:0005524">
    <property type="term" value="F:ATP binding"/>
    <property type="evidence" value="ECO:0007669"/>
    <property type="project" value="UniProtKB-KW"/>
</dbReference>
<evidence type="ECO:0000313" key="3">
    <source>
        <dbReference type="EMBL" id="NHN54336.1"/>
    </source>
</evidence>
<keyword evidence="4" id="KW-1185">Reference proteome</keyword>
<dbReference type="SUPFAM" id="SSF52540">
    <property type="entry name" value="P-loop containing nucleoside triphosphate hydrolases"/>
    <property type="match status" value="1"/>
</dbReference>